<feature type="transmembrane region" description="Helical" evidence="5">
    <location>
        <begin position="20"/>
        <end position="47"/>
    </location>
</feature>
<keyword evidence="3 5" id="KW-1133">Transmembrane helix</keyword>
<evidence type="ECO:0000256" key="5">
    <source>
        <dbReference type="SAM" id="Phobius"/>
    </source>
</evidence>
<dbReference type="EMBL" id="AP012029">
    <property type="protein sequence ID" value="BAJ62983.1"/>
    <property type="molecule type" value="Genomic_DNA"/>
</dbReference>
<gene>
    <name evidence="6" type="ordered locus">ANT_09490</name>
</gene>
<evidence type="ECO:0000256" key="4">
    <source>
        <dbReference type="ARBA" id="ARBA00023136"/>
    </source>
</evidence>
<protein>
    <submittedName>
        <fullName evidence="6">Hypothetical membrane protein</fullName>
    </submittedName>
</protein>
<dbReference type="RefSeq" id="WP_013559374.1">
    <property type="nucleotide sequence ID" value="NC_014960.1"/>
</dbReference>
<dbReference type="KEGG" id="atm:ANT_09490"/>
<name>E8N3G9_ANATU</name>
<keyword evidence="4 5" id="KW-0472">Membrane</keyword>
<accession>E8N3G9</accession>
<dbReference type="eggNOG" id="COG3296">
    <property type="taxonomic scope" value="Bacteria"/>
</dbReference>
<evidence type="ECO:0000313" key="7">
    <source>
        <dbReference type="Proteomes" id="UP000008922"/>
    </source>
</evidence>
<dbReference type="Pfam" id="PF09685">
    <property type="entry name" value="MamF_MmsF"/>
    <property type="match status" value="1"/>
</dbReference>
<evidence type="ECO:0000256" key="2">
    <source>
        <dbReference type="ARBA" id="ARBA00022692"/>
    </source>
</evidence>
<keyword evidence="2 5" id="KW-0812">Transmembrane</keyword>
<feature type="transmembrane region" description="Helical" evidence="5">
    <location>
        <begin position="89"/>
        <end position="118"/>
    </location>
</feature>
<dbReference type="Proteomes" id="UP000008922">
    <property type="component" value="Chromosome"/>
</dbReference>
<evidence type="ECO:0000256" key="1">
    <source>
        <dbReference type="ARBA" id="ARBA00004141"/>
    </source>
</evidence>
<organism evidence="6 7">
    <name type="scientific">Anaerolinea thermophila (strain DSM 14523 / JCM 11388 / NBRC 100420 / UNI-1)</name>
    <dbReference type="NCBI Taxonomy" id="926569"/>
    <lineage>
        <taxon>Bacteria</taxon>
        <taxon>Bacillati</taxon>
        <taxon>Chloroflexota</taxon>
        <taxon>Anaerolineae</taxon>
        <taxon>Anaerolineales</taxon>
        <taxon>Anaerolineaceae</taxon>
        <taxon>Anaerolinea</taxon>
    </lineage>
</organism>
<dbReference type="InParanoid" id="E8N3G9"/>
<dbReference type="STRING" id="926569.ANT_09490"/>
<sequence>MTEQTNVVIPTSSEERTWAMLAHLSVLINLVTGLLGPVVALVIYLSYKDRSRYVAYHALQSLVLQLVAWVGFGAVTGIMWGIVGALSAILIGLCLIPFACAVTLVPLAVPVYGIVAAIETSQGRDFRYWLIGDWVRSTLEG</sequence>
<proteinExistence type="predicted"/>
<comment type="subcellular location">
    <subcellularLocation>
        <location evidence="1">Membrane</location>
        <topology evidence="1">Multi-pass membrane protein</topology>
    </subcellularLocation>
</comment>
<reference evidence="6 7" key="1">
    <citation type="submission" date="2010-12" db="EMBL/GenBank/DDBJ databases">
        <title>Whole genome sequence of Anaerolinea thermophila UNI-1.</title>
        <authorList>
            <person name="Narita-Yamada S."/>
            <person name="Kishi E."/>
            <person name="Watanabe Y."/>
            <person name="Takasaki K."/>
            <person name="Ankai A."/>
            <person name="Oguchi A."/>
            <person name="Fukui S."/>
            <person name="Takahashi M."/>
            <person name="Yashiro I."/>
            <person name="Hosoyama A."/>
            <person name="Sekiguchi Y."/>
            <person name="Hanada S."/>
            <person name="Fujita N."/>
        </authorList>
    </citation>
    <scope>NUCLEOTIDE SEQUENCE [LARGE SCALE GENOMIC DNA]</scope>
    <source>
        <strain evidence="7">DSM 14523 / JCM 11388 / NBRC 100420 / UNI-1</strain>
    </source>
</reference>
<dbReference type="OrthoDB" id="9808930at2"/>
<evidence type="ECO:0000256" key="3">
    <source>
        <dbReference type="ARBA" id="ARBA00022989"/>
    </source>
</evidence>
<keyword evidence="7" id="KW-1185">Reference proteome</keyword>
<dbReference type="HOGENOM" id="CLU_104196_1_1_0"/>
<dbReference type="InterPro" id="IPR019109">
    <property type="entry name" value="MamF_MmsF"/>
</dbReference>
<evidence type="ECO:0000313" key="6">
    <source>
        <dbReference type="EMBL" id="BAJ62983.1"/>
    </source>
</evidence>
<dbReference type="AlphaFoldDB" id="E8N3G9"/>
<feature type="transmembrane region" description="Helical" evidence="5">
    <location>
        <begin position="59"/>
        <end position="83"/>
    </location>
</feature>